<name>A0A4Z0W3A2_9BACT</name>
<dbReference type="EMBL" id="SRME01000003">
    <property type="protein sequence ID" value="TGG87912.1"/>
    <property type="molecule type" value="Genomic_DNA"/>
</dbReference>
<comment type="caution">
    <text evidence="1">The sequence shown here is derived from an EMBL/GenBank/DDBJ whole genome shotgun (WGS) entry which is preliminary data.</text>
</comment>
<gene>
    <name evidence="1" type="ORF">E4650_06110</name>
</gene>
<dbReference type="Pfam" id="PF17253">
    <property type="entry name" value="DUF5320"/>
    <property type="match status" value="1"/>
</dbReference>
<sequence>MPFGDGRGPLWAENNDNRDFGYGRGRAYGGRRGAGRRPRGRCYEGRGYGRGFSRGFGPGYGYGYETPIDEKEALKREKEFLERELQDINNRLGE</sequence>
<accession>A0A4Z0W3A2</accession>
<dbReference type="RefSeq" id="WP_135402870.1">
    <property type="nucleotide sequence ID" value="NZ_SRME01000003.1"/>
</dbReference>
<dbReference type="AlphaFoldDB" id="A0A4Z0W3A2"/>
<proteinExistence type="predicted"/>
<protein>
    <recommendedName>
        <fullName evidence="3">DUF5320 domain-containing protein</fullName>
    </recommendedName>
</protein>
<evidence type="ECO:0000313" key="2">
    <source>
        <dbReference type="Proteomes" id="UP000297288"/>
    </source>
</evidence>
<evidence type="ECO:0000313" key="1">
    <source>
        <dbReference type="EMBL" id="TGG87912.1"/>
    </source>
</evidence>
<dbReference type="InterPro" id="IPR035205">
    <property type="entry name" value="DUF5320"/>
</dbReference>
<reference evidence="1 2" key="1">
    <citation type="submission" date="2019-04" db="EMBL/GenBank/DDBJ databases">
        <title>Draft genome sequence data and analysis of a Fermenting Bacterium, Geotoga petraea strain HO-Geo1, isolated from heavy-oil petroleum reservoir in Russia.</title>
        <authorList>
            <person name="Grouzdev D.S."/>
            <person name="Semenova E.M."/>
            <person name="Sokolova D.S."/>
            <person name="Tourova T.P."/>
            <person name="Poltaraus A.B."/>
            <person name="Nazina T.N."/>
        </authorList>
    </citation>
    <scope>NUCLEOTIDE SEQUENCE [LARGE SCALE GENOMIC DNA]</scope>
    <source>
        <strain evidence="1 2">HO-Geo1</strain>
    </source>
</reference>
<dbReference type="Proteomes" id="UP000297288">
    <property type="component" value="Unassembled WGS sequence"/>
</dbReference>
<evidence type="ECO:0008006" key="3">
    <source>
        <dbReference type="Google" id="ProtNLM"/>
    </source>
</evidence>
<organism evidence="1 2">
    <name type="scientific">Geotoga petraea</name>
    <dbReference type="NCBI Taxonomy" id="28234"/>
    <lineage>
        <taxon>Bacteria</taxon>
        <taxon>Thermotogati</taxon>
        <taxon>Thermotogota</taxon>
        <taxon>Thermotogae</taxon>
        <taxon>Petrotogales</taxon>
        <taxon>Petrotogaceae</taxon>
        <taxon>Geotoga</taxon>
    </lineage>
</organism>